<evidence type="ECO:0000259" key="19">
    <source>
        <dbReference type="Pfam" id="PF00662"/>
    </source>
</evidence>
<accession>A0A140F2M0</accession>
<dbReference type="GO" id="GO:0005743">
    <property type="term" value="C:mitochondrial inner membrane"/>
    <property type="evidence" value="ECO:0007669"/>
    <property type="project" value="UniProtKB-SubCell"/>
</dbReference>
<protein>
    <recommendedName>
        <fullName evidence="3 16">NADH-ubiquinone oxidoreductase chain 5</fullName>
        <ecNumber evidence="2 16">7.1.1.2</ecNumber>
    </recommendedName>
</protein>
<sequence length="703" mass="79294">MYLLIVFLPLIAALISGFSGRWIGKSGAGIVTSTSAIITCILSIIAFYEVGICGSPCYIELFTWIDSEMLDISWGFLFDSLTVVMLIVVTSVSCLVHIYSIGYMSHDPHLPRFMSYLSFFTFFMLMLVTAHNFIQMFLGWEGVGLCSYLLINFWYTRIQANKAAIKAMIMNRIGDFGLSLGMMGIFFIFKSMDFATVFALTPYMVEEKIVFNSIGCEFNALTIIGLFLFIGSVGKSAQLGLHTWLPDAMEGPTPVSALIHAATMVTAGVFLIVRTSPFFEYAPNALTIITFIGATTAFFAATTGMLQNDIKRVIAYSTCSQLGYMTFACGISSYSVSLFHLMNHAFFKALLFLSAGCVIHALADEQDMRKMGGLVKIIPLTYTMILIGSMSLMGFPFLTGFYSKDVILELAYSKYTVSGSFAHWLGTVSAFFTAYYSFRLIYYTFLTKPNLSKSILEKYAHDAPLIMSIPLLILALGSIFIGYLMKDMMIGLGTDFWGNSIYTHPYHNSMVDSEFIPTSIKLLPVILSLIGAFLALLLNGFHSNAYKLYQSMVHFSFMREIYRFLNKRWYFDLIYNEFIGKKLLSFGYNNSFKLLDKGLIEIIGPYGLEKLMKNLTNKIRLLQTGYLYHYAFIFLIGIVSILTMCVVQAIIYTNIHTGEGTMISIWYDSRLYLIQLLTLLFYYFNISTRSEHIKNTVQVRLDK</sequence>
<geneLocation type="mitochondrion" evidence="21"/>
<organism evidence="21">
    <name type="scientific">Moramonas marocensis</name>
    <dbReference type="NCBI Taxonomy" id="1805496"/>
    <lineage>
        <taxon>Eukaryota</taxon>
        <taxon>Discoba</taxon>
        <taxon>Jakobida</taxon>
        <taxon>Histionina</taxon>
        <taxon>Moramonas</taxon>
    </lineage>
</organism>
<dbReference type="Gene3D" id="1.20.5.2700">
    <property type="match status" value="1"/>
</dbReference>
<dbReference type="NCBIfam" id="NF005141">
    <property type="entry name" value="PRK06590.1"/>
    <property type="match status" value="1"/>
</dbReference>
<evidence type="ECO:0000313" key="21">
    <source>
        <dbReference type="EMBL" id="AML60654.1"/>
    </source>
</evidence>
<dbReference type="Pfam" id="PF06455">
    <property type="entry name" value="NADH5_C"/>
    <property type="match status" value="1"/>
</dbReference>
<dbReference type="InterPro" id="IPR001516">
    <property type="entry name" value="Proton_antipo_N"/>
</dbReference>
<keyword evidence="4 16" id="KW-0813">Transport</keyword>
<feature type="domain" description="NADH:quinone oxidoreductase/Mrp antiporter transmembrane" evidence="18">
    <location>
        <begin position="130"/>
        <end position="422"/>
    </location>
</feature>
<feature type="transmembrane region" description="Helical" evidence="16">
    <location>
        <begin position="285"/>
        <end position="306"/>
    </location>
</feature>
<feature type="transmembrane region" description="Helical" evidence="16">
    <location>
        <begin position="255"/>
        <end position="273"/>
    </location>
</feature>
<reference evidence="21" key="1">
    <citation type="submission" date="2015-11" db="EMBL/GenBank/DDBJ databases">
        <authorList>
            <person name="Zhang Y."/>
            <person name="Guo Z."/>
        </authorList>
    </citation>
    <scope>NUCLEOTIDE SEQUENCE</scope>
</reference>
<keyword evidence="14 16" id="KW-0472">Membrane</keyword>
<keyword evidence="12 16" id="KW-0830">Ubiquinone</keyword>
<feature type="signal peptide" evidence="17">
    <location>
        <begin position="1"/>
        <end position="17"/>
    </location>
</feature>
<comment type="function">
    <text evidence="16">Core subunit of the mitochondrial membrane respiratory chain NADH dehydrogenase (Complex I) which catalyzes electron transfer from NADH through the respiratory chain, using ubiquinone as an electron acceptor. Essential for the catalytic activity and assembly of complex I.</text>
</comment>
<feature type="transmembrane region" description="Helical" evidence="16">
    <location>
        <begin position="522"/>
        <end position="541"/>
    </location>
</feature>
<evidence type="ECO:0000256" key="1">
    <source>
        <dbReference type="ARBA" id="ARBA00004448"/>
    </source>
</evidence>
<keyword evidence="10 16" id="KW-1133">Transmembrane helix</keyword>
<dbReference type="InterPro" id="IPR018393">
    <property type="entry name" value="NADHpl_OxRdtase_5_subgr"/>
</dbReference>
<feature type="transmembrane region" description="Helical" evidence="16">
    <location>
        <begin position="627"/>
        <end position="651"/>
    </location>
</feature>
<dbReference type="PRINTS" id="PR01435">
    <property type="entry name" value="NPOXDRDTASE5"/>
</dbReference>
<dbReference type="EMBL" id="KU057179">
    <property type="protein sequence ID" value="AML60654.1"/>
    <property type="molecule type" value="Genomic_DNA"/>
</dbReference>
<feature type="transmembrane region" description="Helical" evidence="16">
    <location>
        <begin position="421"/>
        <end position="442"/>
    </location>
</feature>
<evidence type="ECO:0000256" key="6">
    <source>
        <dbReference type="ARBA" id="ARBA00022692"/>
    </source>
</evidence>
<dbReference type="InterPro" id="IPR010934">
    <property type="entry name" value="NADH_DH_su5_C"/>
</dbReference>
<dbReference type="GO" id="GO:0008137">
    <property type="term" value="F:NADH dehydrogenase (ubiquinone) activity"/>
    <property type="evidence" value="ECO:0007669"/>
    <property type="project" value="UniProtKB-EC"/>
</dbReference>
<keyword evidence="17" id="KW-0732">Signal</keyword>
<feature type="transmembrane region" description="Helical" evidence="16">
    <location>
        <begin position="30"/>
        <end position="50"/>
    </location>
</feature>
<keyword evidence="9" id="KW-0249">Electron transport</keyword>
<dbReference type="NCBIfam" id="TIGR01974">
    <property type="entry name" value="NDH_I_L"/>
    <property type="match status" value="1"/>
</dbReference>
<feature type="transmembrane region" description="Helical" evidence="16">
    <location>
        <begin position="83"/>
        <end position="101"/>
    </location>
</feature>
<evidence type="ECO:0000256" key="17">
    <source>
        <dbReference type="SAM" id="SignalP"/>
    </source>
</evidence>
<comment type="subcellular location">
    <subcellularLocation>
        <location evidence="1">Mitochondrion inner membrane</location>
        <topology evidence="1">Multi-pass membrane protein</topology>
    </subcellularLocation>
</comment>
<feature type="transmembrane region" description="Helical" evidence="16">
    <location>
        <begin position="209"/>
        <end position="234"/>
    </location>
</feature>
<dbReference type="PRINTS" id="PR01434">
    <property type="entry name" value="NADHDHGNASE5"/>
</dbReference>
<dbReference type="AlphaFoldDB" id="A0A140F2M0"/>
<evidence type="ECO:0000256" key="2">
    <source>
        <dbReference type="ARBA" id="ARBA00012944"/>
    </source>
</evidence>
<dbReference type="InterPro" id="IPR001750">
    <property type="entry name" value="ND/Mrp_TM"/>
</dbReference>
<dbReference type="GO" id="GO:0042773">
    <property type="term" value="P:ATP synthesis coupled electron transport"/>
    <property type="evidence" value="ECO:0007669"/>
    <property type="project" value="InterPro"/>
</dbReference>
<evidence type="ECO:0000256" key="8">
    <source>
        <dbReference type="ARBA" id="ARBA00022967"/>
    </source>
</evidence>
<evidence type="ECO:0000256" key="14">
    <source>
        <dbReference type="ARBA" id="ARBA00023136"/>
    </source>
</evidence>
<feature type="transmembrane region" description="Helical" evidence="16">
    <location>
        <begin position="375"/>
        <end position="401"/>
    </location>
</feature>
<comment type="catalytic activity">
    <reaction evidence="15 16">
        <text>a ubiquinone + NADH + 5 H(+)(in) = a ubiquinol + NAD(+) + 4 H(+)(out)</text>
        <dbReference type="Rhea" id="RHEA:29091"/>
        <dbReference type="Rhea" id="RHEA-COMP:9565"/>
        <dbReference type="Rhea" id="RHEA-COMP:9566"/>
        <dbReference type="ChEBI" id="CHEBI:15378"/>
        <dbReference type="ChEBI" id="CHEBI:16389"/>
        <dbReference type="ChEBI" id="CHEBI:17976"/>
        <dbReference type="ChEBI" id="CHEBI:57540"/>
        <dbReference type="ChEBI" id="CHEBI:57945"/>
        <dbReference type="EC" id="7.1.1.2"/>
    </reaction>
</comment>
<feature type="chain" id="PRO_5007302274" description="NADH-ubiquinone oxidoreductase chain 5" evidence="17">
    <location>
        <begin position="18"/>
        <end position="703"/>
    </location>
</feature>
<feature type="transmembrane region" description="Helical" evidence="16">
    <location>
        <begin position="176"/>
        <end position="203"/>
    </location>
</feature>
<keyword evidence="7" id="KW-0999">Mitochondrion inner membrane</keyword>
<keyword evidence="11 16" id="KW-0520">NAD</keyword>
<dbReference type="Pfam" id="PF00662">
    <property type="entry name" value="Proton_antipo_N"/>
    <property type="match status" value="1"/>
</dbReference>
<feature type="transmembrane region" description="Helical" evidence="16">
    <location>
        <begin position="113"/>
        <end position="131"/>
    </location>
</feature>
<feature type="transmembrane region" description="Helical" evidence="16">
    <location>
        <begin position="663"/>
        <end position="684"/>
    </location>
</feature>
<proteinExistence type="inferred from homology"/>
<evidence type="ECO:0000256" key="4">
    <source>
        <dbReference type="ARBA" id="ARBA00022448"/>
    </source>
</evidence>
<evidence type="ECO:0000259" key="18">
    <source>
        <dbReference type="Pfam" id="PF00361"/>
    </source>
</evidence>
<evidence type="ECO:0000256" key="16">
    <source>
        <dbReference type="RuleBase" id="RU003404"/>
    </source>
</evidence>
<evidence type="ECO:0000256" key="11">
    <source>
        <dbReference type="ARBA" id="ARBA00023027"/>
    </source>
</evidence>
<dbReference type="Pfam" id="PF00361">
    <property type="entry name" value="Proton_antipo_M"/>
    <property type="match status" value="1"/>
</dbReference>
<dbReference type="EC" id="7.1.1.2" evidence="2 16"/>
<evidence type="ECO:0000256" key="12">
    <source>
        <dbReference type="ARBA" id="ARBA00023075"/>
    </source>
</evidence>
<dbReference type="GO" id="GO:0003954">
    <property type="term" value="F:NADH dehydrogenase activity"/>
    <property type="evidence" value="ECO:0007669"/>
    <property type="project" value="TreeGrafter"/>
</dbReference>
<feature type="domain" description="NADH-Ubiquinone oxidoreductase (complex I) chain 5 N-terminal" evidence="19">
    <location>
        <begin position="64"/>
        <end position="114"/>
    </location>
</feature>
<evidence type="ECO:0000259" key="20">
    <source>
        <dbReference type="Pfam" id="PF06455"/>
    </source>
</evidence>
<dbReference type="PANTHER" id="PTHR42829:SF2">
    <property type="entry name" value="NADH-UBIQUINONE OXIDOREDUCTASE CHAIN 5"/>
    <property type="match status" value="1"/>
</dbReference>
<dbReference type="GO" id="GO:0015990">
    <property type="term" value="P:electron transport coupled proton transport"/>
    <property type="evidence" value="ECO:0007669"/>
    <property type="project" value="TreeGrafter"/>
</dbReference>
<evidence type="ECO:0000256" key="5">
    <source>
        <dbReference type="ARBA" id="ARBA00022660"/>
    </source>
</evidence>
<evidence type="ECO:0000256" key="3">
    <source>
        <dbReference type="ARBA" id="ARBA00021096"/>
    </source>
</evidence>
<feature type="transmembrane region" description="Helical" evidence="16">
    <location>
        <begin position="313"/>
        <end position="333"/>
    </location>
</feature>
<keyword evidence="8" id="KW-1278">Translocase</keyword>
<dbReference type="InterPro" id="IPR003945">
    <property type="entry name" value="NU5C-like"/>
</dbReference>
<feature type="transmembrane region" description="Helical" evidence="16">
    <location>
        <begin position="463"/>
        <end position="485"/>
    </location>
</feature>
<evidence type="ECO:0000256" key="13">
    <source>
        <dbReference type="ARBA" id="ARBA00023128"/>
    </source>
</evidence>
<evidence type="ECO:0000256" key="7">
    <source>
        <dbReference type="ARBA" id="ARBA00022792"/>
    </source>
</evidence>
<keyword evidence="5" id="KW-0679">Respiratory chain</keyword>
<dbReference type="PANTHER" id="PTHR42829">
    <property type="entry name" value="NADH-UBIQUINONE OXIDOREDUCTASE CHAIN 5"/>
    <property type="match status" value="1"/>
</dbReference>
<keyword evidence="13 16" id="KW-0496">Mitochondrion</keyword>
<name>A0A140F2M0_9EUKA</name>
<feature type="domain" description="NADH dehydrogenase subunit 5 C-terminal" evidence="20">
    <location>
        <begin position="515"/>
        <end position="644"/>
    </location>
</feature>
<evidence type="ECO:0000256" key="9">
    <source>
        <dbReference type="ARBA" id="ARBA00022982"/>
    </source>
</evidence>
<gene>
    <name evidence="21" type="ORF">Mmmito_0096</name>
</gene>
<comment type="similarity">
    <text evidence="16">Belongs to the complex I subunit 5 family.</text>
</comment>
<evidence type="ECO:0000256" key="10">
    <source>
        <dbReference type="ARBA" id="ARBA00022989"/>
    </source>
</evidence>
<keyword evidence="6 16" id="KW-0812">Transmembrane</keyword>
<evidence type="ECO:0000256" key="15">
    <source>
        <dbReference type="ARBA" id="ARBA00049551"/>
    </source>
</evidence>
<reference evidence="21" key="2">
    <citation type="journal article" date="2016" name="Open Biol.">
        <title>Moramonas marocensis gen. nov., sp. nov.: a jakobid flagellate isolated from desert soil with a bacteria-like, but bloated mitochondrial genome.</title>
        <authorList>
            <person name="Strassert J.F."/>
            <person name="Tikhonenkov D.V."/>
            <person name="Pombert J.F."/>
            <person name="Kolisko M."/>
            <person name="Tai V."/>
            <person name="Mylnikov A.P."/>
            <person name="Keeling P.J."/>
        </authorList>
    </citation>
    <scope>NUCLEOTIDE SEQUENCE</scope>
</reference>